<comment type="caution">
    <text evidence="2">The sequence shown here is derived from an EMBL/GenBank/DDBJ whole genome shotgun (WGS) entry which is preliminary data.</text>
</comment>
<reference evidence="2" key="1">
    <citation type="journal article" date="2022" name="bioRxiv">
        <title>Sequencing and chromosome-scale assembly of the giantPleurodeles waltlgenome.</title>
        <authorList>
            <person name="Brown T."/>
            <person name="Elewa A."/>
            <person name="Iarovenko S."/>
            <person name="Subramanian E."/>
            <person name="Araus A.J."/>
            <person name="Petzold A."/>
            <person name="Susuki M."/>
            <person name="Suzuki K.-i.T."/>
            <person name="Hayashi T."/>
            <person name="Toyoda A."/>
            <person name="Oliveira C."/>
            <person name="Osipova E."/>
            <person name="Leigh N.D."/>
            <person name="Simon A."/>
            <person name="Yun M.H."/>
        </authorList>
    </citation>
    <scope>NUCLEOTIDE SEQUENCE</scope>
    <source>
        <strain evidence="2">20211129_DDA</strain>
        <tissue evidence="2">Liver</tissue>
    </source>
</reference>
<dbReference type="InterPro" id="IPR052557">
    <property type="entry name" value="CAP/Cytokinesis_protein"/>
</dbReference>
<dbReference type="Pfam" id="PF23265">
    <property type="entry name" value="Ig-like_KY"/>
    <property type="match status" value="2"/>
</dbReference>
<feature type="domain" description="KY-like immunoglobulin-like" evidence="1">
    <location>
        <begin position="89"/>
        <end position="193"/>
    </location>
</feature>
<evidence type="ECO:0000313" key="3">
    <source>
        <dbReference type="Proteomes" id="UP001066276"/>
    </source>
</evidence>
<dbReference type="PANTHER" id="PTHR46333">
    <property type="entry name" value="CYTOKINESIS PROTEIN 3"/>
    <property type="match status" value="1"/>
</dbReference>
<dbReference type="Proteomes" id="UP001066276">
    <property type="component" value="Chromosome 11"/>
</dbReference>
<name>A0AAV7LC10_PLEWA</name>
<dbReference type="GO" id="GO:0007528">
    <property type="term" value="P:neuromuscular junction development"/>
    <property type="evidence" value="ECO:0007669"/>
    <property type="project" value="TreeGrafter"/>
</dbReference>
<dbReference type="GO" id="GO:0007517">
    <property type="term" value="P:muscle organ development"/>
    <property type="evidence" value="ECO:0007669"/>
    <property type="project" value="TreeGrafter"/>
</dbReference>
<dbReference type="InterPro" id="IPR056564">
    <property type="entry name" value="Ig-like_KY"/>
</dbReference>
<dbReference type="EMBL" id="JANPWB010000015">
    <property type="protein sequence ID" value="KAJ1089126.1"/>
    <property type="molecule type" value="Genomic_DNA"/>
</dbReference>
<dbReference type="PANTHER" id="PTHR46333:SF3">
    <property type="entry name" value="KYPHOSCOLIOSIS PEPTIDASE"/>
    <property type="match status" value="1"/>
</dbReference>
<proteinExistence type="predicted"/>
<dbReference type="GO" id="GO:0005737">
    <property type="term" value="C:cytoplasm"/>
    <property type="evidence" value="ECO:0007669"/>
    <property type="project" value="TreeGrafter"/>
</dbReference>
<accession>A0AAV7LC10</accession>
<protein>
    <recommendedName>
        <fullName evidence="1">KY-like immunoglobulin-like domain-containing protein</fullName>
    </recommendedName>
</protein>
<evidence type="ECO:0000259" key="1">
    <source>
        <dbReference type="Pfam" id="PF23265"/>
    </source>
</evidence>
<gene>
    <name evidence="2" type="ORF">NDU88_002277</name>
</gene>
<organism evidence="2 3">
    <name type="scientific">Pleurodeles waltl</name>
    <name type="common">Iberian ribbed newt</name>
    <dbReference type="NCBI Taxonomy" id="8319"/>
    <lineage>
        <taxon>Eukaryota</taxon>
        <taxon>Metazoa</taxon>
        <taxon>Chordata</taxon>
        <taxon>Craniata</taxon>
        <taxon>Vertebrata</taxon>
        <taxon>Euteleostomi</taxon>
        <taxon>Amphibia</taxon>
        <taxon>Batrachia</taxon>
        <taxon>Caudata</taxon>
        <taxon>Salamandroidea</taxon>
        <taxon>Salamandridae</taxon>
        <taxon>Pleurodelinae</taxon>
        <taxon>Pleurodeles</taxon>
    </lineage>
</organism>
<sequence>MFDFDGSETFGLMTLHRFRMKLEVYPPAKGSHRLQIYAKPFNSSMSSYARVLRYRVDCKSVDSTVRIPIELNNPVGPSWQTEQKGFLQPSHPDAFIRTQDGRCSVSFRLIEDMDVLATLHSDDLAMTENMTRRHIFKSQLQNRIVLKIQIPQTGIFVLKIFSRSKGALDTRYMYALCYLLTCTNPVVKWPMFPEAYNAWLDSYELVEPTAGVLPANQNIRFKLKVPGVNSVFVNDKKTGALTLSTEGYWEGLFNTAGSKEIDVMIEEAPHTNRYIVILSYEVETK</sequence>
<evidence type="ECO:0000313" key="2">
    <source>
        <dbReference type="EMBL" id="KAJ1089126.1"/>
    </source>
</evidence>
<feature type="domain" description="KY-like immunoglobulin-like" evidence="1">
    <location>
        <begin position="8"/>
        <end position="66"/>
    </location>
</feature>
<keyword evidence="3" id="KW-1185">Reference proteome</keyword>
<dbReference type="AlphaFoldDB" id="A0AAV7LC10"/>